<dbReference type="RefSeq" id="WP_117991303.1">
    <property type="nucleotide sequence ID" value="NZ_JACOPE010000001.1"/>
</dbReference>
<dbReference type="Gene3D" id="3.40.640.10">
    <property type="entry name" value="Type I PLP-dependent aspartate aminotransferase-like (Major domain)"/>
    <property type="match status" value="1"/>
</dbReference>
<dbReference type="Pfam" id="PF00155">
    <property type="entry name" value="Aminotran_1_2"/>
    <property type="match status" value="1"/>
</dbReference>
<dbReference type="InterPro" id="IPR004839">
    <property type="entry name" value="Aminotransferase_I/II_large"/>
</dbReference>
<evidence type="ECO:0000256" key="1">
    <source>
        <dbReference type="ARBA" id="ARBA00001933"/>
    </source>
</evidence>
<accession>A0ABR7G566</accession>
<gene>
    <name evidence="7" type="ORF">H8S40_00305</name>
</gene>
<reference evidence="7 8" key="1">
    <citation type="submission" date="2020-08" db="EMBL/GenBank/DDBJ databases">
        <title>Genome public.</title>
        <authorList>
            <person name="Liu C."/>
            <person name="Sun Q."/>
        </authorList>
    </citation>
    <scope>NUCLEOTIDE SEQUENCE [LARGE SCALE GENOMIC DNA]</scope>
    <source>
        <strain evidence="7 8">NSJ-13</strain>
    </source>
</reference>
<evidence type="ECO:0000259" key="6">
    <source>
        <dbReference type="Pfam" id="PF00155"/>
    </source>
</evidence>
<name>A0ABR7G566_9FIRM</name>
<keyword evidence="8" id="KW-1185">Reference proteome</keyword>
<evidence type="ECO:0000256" key="2">
    <source>
        <dbReference type="ARBA" id="ARBA00012224"/>
    </source>
</evidence>
<dbReference type="SUPFAM" id="SSF53383">
    <property type="entry name" value="PLP-dependent transferases"/>
    <property type="match status" value="1"/>
</dbReference>
<dbReference type="GO" id="GO:0008483">
    <property type="term" value="F:transaminase activity"/>
    <property type="evidence" value="ECO:0007669"/>
    <property type="project" value="UniProtKB-KW"/>
</dbReference>
<proteinExistence type="inferred from homology"/>
<dbReference type="PANTHER" id="PTHR43525:SF1">
    <property type="entry name" value="PROTEIN MALY"/>
    <property type="match status" value="1"/>
</dbReference>
<dbReference type="PANTHER" id="PTHR43525">
    <property type="entry name" value="PROTEIN MALY"/>
    <property type="match status" value="1"/>
</dbReference>
<dbReference type="InterPro" id="IPR051798">
    <property type="entry name" value="Class-II_PLP-Dep_Aminotrans"/>
</dbReference>
<keyword evidence="3" id="KW-0663">Pyridoxal phosphate</keyword>
<dbReference type="EMBL" id="JACOPE010000001">
    <property type="protein sequence ID" value="MBC5682045.1"/>
    <property type="molecule type" value="Genomic_DNA"/>
</dbReference>
<dbReference type="Proteomes" id="UP000631576">
    <property type="component" value="Unassembled WGS sequence"/>
</dbReference>
<comment type="similarity">
    <text evidence="5">Belongs to the class-II pyridoxal-phosphate-dependent aminotransferase family. MalY/PatB cystathionine beta-lyase subfamily.</text>
</comment>
<dbReference type="CDD" id="cd00609">
    <property type="entry name" value="AAT_like"/>
    <property type="match status" value="1"/>
</dbReference>
<dbReference type="InterPro" id="IPR027619">
    <property type="entry name" value="C-S_lyase_PatB-like"/>
</dbReference>
<dbReference type="InterPro" id="IPR015422">
    <property type="entry name" value="PyrdxlP-dep_Trfase_small"/>
</dbReference>
<evidence type="ECO:0000256" key="4">
    <source>
        <dbReference type="ARBA" id="ARBA00023239"/>
    </source>
</evidence>
<sequence length="392" mass="45309">MKYNFDEYKLRNNMEAAKWDSMGPNAKEGIVPLSVADMELLSPPEIINELVKTAEFGMYGYTWWGERYANAVQHWMKTRHDWDIQKDWIVQLNGVVQGLACACRAFTEPGDNILLLTPIYYPFYTVIARNKRTLVESTVQLKDGHYEIDFEDFEEKAKTAKMFMLCNPHNPLGRVWTEEELRKIGDICRKYNVLVVSDEIHFDLIMPGHKHTVYAALGEEYADNCVILNAPSKTFSLAALCLANAFIPNKELREKFDFEVNNSGAYTYSIFGIRALEVGYTECADWVDQLNEHLYGNYQYFKNFMKEKYPEVWVADLEGTYLVWFDCKCFGLDGKTLGEYLRNEASLYLDDGYIFGDIGDGFERINIACTRQVLVDALDRFDKAMQKLKNNA</sequence>
<evidence type="ECO:0000256" key="5">
    <source>
        <dbReference type="ARBA" id="ARBA00037974"/>
    </source>
</evidence>
<keyword evidence="7" id="KW-0808">Transferase</keyword>
<keyword evidence="4" id="KW-0456">Lyase</keyword>
<dbReference type="InterPro" id="IPR015424">
    <property type="entry name" value="PyrdxlP-dep_Trfase"/>
</dbReference>
<evidence type="ECO:0000256" key="3">
    <source>
        <dbReference type="ARBA" id="ARBA00022898"/>
    </source>
</evidence>
<organism evidence="7 8">
    <name type="scientific">Ruminococcus hominis</name>
    <dbReference type="NCBI Taxonomy" id="2763065"/>
    <lineage>
        <taxon>Bacteria</taxon>
        <taxon>Bacillati</taxon>
        <taxon>Bacillota</taxon>
        <taxon>Clostridia</taxon>
        <taxon>Eubacteriales</taxon>
        <taxon>Oscillospiraceae</taxon>
        <taxon>Ruminococcus</taxon>
    </lineage>
</organism>
<dbReference type="NCBIfam" id="TIGR04350">
    <property type="entry name" value="C_S_lyase_PatB"/>
    <property type="match status" value="1"/>
</dbReference>
<protein>
    <recommendedName>
        <fullName evidence="2">cysteine-S-conjugate beta-lyase</fullName>
        <ecNumber evidence="2">4.4.1.13</ecNumber>
    </recommendedName>
</protein>
<keyword evidence="7" id="KW-0032">Aminotransferase</keyword>
<dbReference type="EC" id="4.4.1.13" evidence="2"/>
<comment type="cofactor">
    <cofactor evidence="1">
        <name>pyridoxal 5'-phosphate</name>
        <dbReference type="ChEBI" id="CHEBI:597326"/>
    </cofactor>
</comment>
<evidence type="ECO:0000313" key="8">
    <source>
        <dbReference type="Proteomes" id="UP000631576"/>
    </source>
</evidence>
<comment type="caution">
    <text evidence="7">The sequence shown here is derived from an EMBL/GenBank/DDBJ whole genome shotgun (WGS) entry which is preliminary data.</text>
</comment>
<evidence type="ECO:0000313" key="7">
    <source>
        <dbReference type="EMBL" id="MBC5682045.1"/>
    </source>
</evidence>
<dbReference type="InterPro" id="IPR015421">
    <property type="entry name" value="PyrdxlP-dep_Trfase_major"/>
</dbReference>
<feature type="domain" description="Aminotransferase class I/classII large" evidence="6">
    <location>
        <begin position="31"/>
        <end position="380"/>
    </location>
</feature>
<dbReference type="Gene3D" id="3.90.1150.10">
    <property type="entry name" value="Aspartate Aminotransferase, domain 1"/>
    <property type="match status" value="1"/>
</dbReference>